<keyword evidence="2" id="KW-1185">Reference proteome</keyword>
<evidence type="ECO:0000313" key="1">
    <source>
        <dbReference type="EMBL" id="TWG09312.1"/>
    </source>
</evidence>
<reference evidence="1 2" key="1">
    <citation type="submission" date="2019-06" db="EMBL/GenBank/DDBJ databases">
        <title>Sequencing the genomes of 1000 actinobacteria strains.</title>
        <authorList>
            <person name="Klenk H.-P."/>
        </authorList>
    </citation>
    <scope>NUCLEOTIDE SEQUENCE [LARGE SCALE GENOMIC DNA]</scope>
    <source>
        <strain evidence="1 2">DSM 43866</strain>
    </source>
</reference>
<comment type="caution">
    <text evidence="1">The sequence shown here is derived from an EMBL/GenBank/DDBJ whole genome shotgun (WGS) entry which is preliminary data.</text>
</comment>
<dbReference type="EMBL" id="VIWY01000008">
    <property type="protein sequence ID" value="TWG09312.1"/>
    <property type="molecule type" value="Genomic_DNA"/>
</dbReference>
<sequence>MRTTNPIESTSSTVELRTKVTRAAGSPAAALALVFTLVESAQERRRAITGAHLVALVRPGVRFENGFLVERDKTVAP</sequence>
<evidence type="ECO:0000313" key="2">
    <source>
        <dbReference type="Proteomes" id="UP000320239"/>
    </source>
</evidence>
<organism evidence="1 2">
    <name type="scientific">Actinoplanes teichomyceticus</name>
    <dbReference type="NCBI Taxonomy" id="1867"/>
    <lineage>
        <taxon>Bacteria</taxon>
        <taxon>Bacillati</taxon>
        <taxon>Actinomycetota</taxon>
        <taxon>Actinomycetes</taxon>
        <taxon>Micromonosporales</taxon>
        <taxon>Micromonosporaceae</taxon>
        <taxon>Actinoplanes</taxon>
    </lineage>
</organism>
<dbReference type="Proteomes" id="UP000320239">
    <property type="component" value="Unassembled WGS sequence"/>
</dbReference>
<protein>
    <submittedName>
        <fullName evidence="1">Uncharacterized protein</fullName>
    </submittedName>
</protein>
<accession>A0A561VCG9</accession>
<proteinExistence type="predicted"/>
<name>A0A561VCG9_ACTTI</name>
<gene>
    <name evidence="1" type="ORF">FHX34_10827</name>
</gene>
<dbReference type="AlphaFoldDB" id="A0A561VCG9"/>